<dbReference type="SUPFAM" id="SSF54001">
    <property type="entry name" value="Cysteine proteinases"/>
    <property type="match status" value="1"/>
</dbReference>
<dbReference type="Proteomes" id="UP000220106">
    <property type="component" value="Unassembled WGS sequence"/>
</dbReference>
<organism evidence="3 4">
    <name type="scientific">Peribacillus butanolivorans</name>
    <dbReference type="NCBI Taxonomy" id="421767"/>
    <lineage>
        <taxon>Bacteria</taxon>
        <taxon>Bacillati</taxon>
        <taxon>Bacillota</taxon>
        <taxon>Bacilli</taxon>
        <taxon>Bacillales</taxon>
        <taxon>Bacillaceae</taxon>
        <taxon>Peribacillus</taxon>
    </lineage>
</organism>
<protein>
    <submittedName>
        <fullName evidence="3">Uncharacterized protein</fullName>
    </submittedName>
</protein>
<dbReference type="PROSITE" id="PS51257">
    <property type="entry name" value="PROKAR_LIPOPROTEIN"/>
    <property type="match status" value="1"/>
</dbReference>
<keyword evidence="1" id="KW-0732">Signal</keyword>
<dbReference type="RefSeq" id="WP_098174971.1">
    <property type="nucleotide sequence ID" value="NZ_CP030926.1"/>
</dbReference>
<dbReference type="AlphaFoldDB" id="A0AAX0RSS1"/>
<evidence type="ECO:0000313" key="5">
    <source>
        <dbReference type="Proteomes" id="UP000260457"/>
    </source>
</evidence>
<evidence type="ECO:0000313" key="2">
    <source>
        <dbReference type="EMBL" id="AXN37715.1"/>
    </source>
</evidence>
<proteinExistence type="predicted"/>
<evidence type="ECO:0000313" key="4">
    <source>
        <dbReference type="Proteomes" id="UP000220106"/>
    </source>
</evidence>
<evidence type="ECO:0000313" key="3">
    <source>
        <dbReference type="EMBL" id="PEJ36618.1"/>
    </source>
</evidence>
<gene>
    <name evidence="3" type="ORF">CN689_03990</name>
    <name evidence="2" type="ORF">DTO10_04325</name>
</gene>
<accession>A0AAX0RSS1</accession>
<dbReference type="Proteomes" id="UP000260457">
    <property type="component" value="Chromosome"/>
</dbReference>
<dbReference type="Pfam" id="PF05708">
    <property type="entry name" value="Peptidase_C92"/>
    <property type="match status" value="1"/>
</dbReference>
<dbReference type="InterPro" id="IPR024453">
    <property type="entry name" value="Peptidase_C92"/>
</dbReference>
<dbReference type="EMBL" id="CP030926">
    <property type="protein sequence ID" value="AXN37715.1"/>
    <property type="molecule type" value="Genomic_DNA"/>
</dbReference>
<dbReference type="InterPro" id="IPR038765">
    <property type="entry name" value="Papain-like_cys_pep_sf"/>
</dbReference>
<feature type="chain" id="PRO_5043331680" evidence="1">
    <location>
        <begin position="21"/>
        <end position="573"/>
    </location>
</feature>
<reference evidence="2 5" key="2">
    <citation type="submission" date="2018-07" db="EMBL/GenBank/DDBJ databases">
        <title>The molecular basis for the intramolecular migration of carboxyl group in the catabolism of para-hydroxybenzoate via gentisate.</title>
        <authorList>
            <person name="Zhao H."/>
            <person name="Xu Y."/>
            <person name="Lin S."/>
            <person name="Spain J.C."/>
            <person name="Zhou N.-Y."/>
        </authorList>
    </citation>
    <scope>NUCLEOTIDE SEQUENCE [LARGE SCALE GENOMIC DNA]</scope>
    <source>
        <strain evidence="2 5">PHB-7a</strain>
    </source>
</reference>
<dbReference type="EMBL" id="NUEQ01000008">
    <property type="protein sequence ID" value="PEJ36618.1"/>
    <property type="molecule type" value="Genomic_DNA"/>
</dbReference>
<sequence>MRKKICYMLLILVMFVSCLASPFVQQSTVIAASKQEQENGIEYVNKKLGFSLTIPEFWKDHYTVEEDERGGLIFKFKFKGKVYDDIYLFNILIENREYSSEEQEMMGDIGVLEVKNGKTYLISENIAMDYYDNYDDYFGSVPKEGRNMIEAMSKQKKILNFTVLTAGEAKLNEEEGKGDTAVEANLPASTAWNNHNTSILVNYVNKKFWHTLSVNYGFAAQGSVAQSYAEKANVLLDILPERFRKTTVDREKVMHAFRNYQDLAKAKEDLIDNWKNKGMAPGTIFISPQSESKGYLIGHAAIVSPDGKHIIEAPGPDKQLQKIPLNEFLDYYQYWVAYIVDGATKEQALAAAEYAEKQYNSKKEYIGFREIFFRGAFSNSKYREDKFYCSSLVWRSWKNQGFDIDYNDDSPTPVEGVVEKMDDFSNAWLTPRKHITVFPAEIVKDSLPIPIAVSDTLKGQDLETKAANFTNKFVAFNNIDSSYSTNIWQSKGHHYKLNVKNTSKSKISITITKSEDSSKLYYYSILKPGKTLKDEYIRTPEGNHTLEIRFLDENIAFKVGEVNGTLQSVIKKN</sequence>
<evidence type="ECO:0000256" key="1">
    <source>
        <dbReference type="SAM" id="SignalP"/>
    </source>
</evidence>
<feature type="signal peptide" evidence="1">
    <location>
        <begin position="1"/>
        <end position="20"/>
    </location>
</feature>
<dbReference type="KEGG" id="pbut:DTO10_04325"/>
<reference evidence="3 4" key="1">
    <citation type="submission" date="2017-09" db="EMBL/GenBank/DDBJ databases">
        <title>Large-scale bioinformatics analysis of Bacillus genomes uncovers conserved roles of natural products in bacterial physiology.</title>
        <authorList>
            <consortium name="Agbiome Team Llc"/>
            <person name="Bleich R.M."/>
            <person name="Kirk G.J."/>
            <person name="Santa Maria K.C."/>
            <person name="Allen S.E."/>
            <person name="Farag S."/>
            <person name="Shank E.A."/>
            <person name="Bowers A."/>
        </authorList>
    </citation>
    <scope>NUCLEOTIDE SEQUENCE [LARGE SCALE GENOMIC DNA]</scope>
    <source>
        <strain evidence="3 4">AFS003229</strain>
    </source>
</reference>
<name>A0AAX0RSS1_9BACI</name>
<keyword evidence="5" id="KW-1185">Reference proteome</keyword>
<dbReference type="Gene3D" id="3.90.1720.10">
    <property type="entry name" value="endopeptidase domain like (from Nostoc punctiforme)"/>
    <property type="match status" value="1"/>
</dbReference>